<keyword evidence="3" id="KW-0732">Signal</keyword>
<proteinExistence type="predicted"/>
<evidence type="ECO:0000313" key="5">
    <source>
        <dbReference type="Proteomes" id="UP000244649"/>
    </source>
</evidence>
<keyword evidence="2" id="KW-1133">Transmembrane helix</keyword>
<feature type="compositionally biased region" description="Low complexity" evidence="1">
    <location>
        <begin position="48"/>
        <end position="78"/>
    </location>
</feature>
<feature type="region of interest" description="Disordered" evidence="1">
    <location>
        <begin position="46"/>
        <end position="88"/>
    </location>
</feature>
<dbReference type="AlphaFoldDB" id="A0A2T7WEN2"/>
<accession>A0A2T7WEN2</accession>
<dbReference type="EMBL" id="QDFT01000028">
    <property type="protein sequence ID" value="PVE69291.1"/>
    <property type="molecule type" value="Genomic_DNA"/>
</dbReference>
<dbReference type="RefSeq" id="WP_116538004.1">
    <property type="nucleotide sequence ID" value="NZ_JAQDQE010000003.1"/>
</dbReference>
<gene>
    <name evidence="4" type="ORF">DC432_11450</name>
</gene>
<evidence type="ECO:0000256" key="3">
    <source>
        <dbReference type="SAM" id="SignalP"/>
    </source>
</evidence>
<comment type="caution">
    <text evidence="4">The sequence shown here is derived from an EMBL/GenBank/DDBJ whole genome shotgun (WGS) entry which is preliminary data.</text>
</comment>
<dbReference type="Proteomes" id="UP000244649">
    <property type="component" value="Unassembled WGS sequence"/>
</dbReference>
<protein>
    <submittedName>
        <fullName evidence="4">Uncharacterized protein</fullName>
    </submittedName>
</protein>
<evidence type="ECO:0000256" key="2">
    <source>
        <dbReference type="SAM" id="Phobius"/>
    </source>
</evidence>
<sequence length="119" mass="11375">MNLVKTAAAVVVASVLWGPVAVPAPAVPIAPGDDAMTIAVEIPARANGSATASPGPSTSASASAVPSASASPVPSSDDPAPRPGALPVTGGQLALGGAVVALAAIATGLVLRARRRRRA</sequence>
<dbReference type="NCBIfam" id="TIGR01167">
    <property type="entry name" value="LPXTG_anchor"/>
    <property type="match status" value="1"/>
</dbReference>
<keyword evidence="2" id="KW-0472">Membrane</keyword>
<keyword evidence="2" id="KW-0812">Transmembrane</keyword>
<feature type="chain" id="PRO_5015774458" evidence="3">
    <location>
        <begin position="27"/>
        <end position="119"/>
    </location>
</feature>
<feature type="signal peptide" evidence="3">
    <location>
        <begin position="1"/>
        <end position="26"/>
    </location>
</feature>
<evidence type="ECO:0000313" key="4">
    <source>
        <dbReference type="EMBL" id="PVE69291.1"/>
    </source>
</evidence>
<reference evidence="4 5" key="1">
    <citation type="submission" date="2018-04" db="EMBL/GenBank/DDBJ databases">
        <authorList>
            <person name="Go L.Y."/>
            <person name="Mitchell J.A."/>
        </authorList>
    </citation>
    <scope>NUCLEOTIDE SEQUENCE [LARGE SCALE GENOMIC DNA]</scope>
    <source>
        <strain evidence="4 5">TPD7010</strain>
    </source>
</reference>
<evidence type="ECO:0000256" key="1">
    <source>
        <dbReference type="SAM" id="MobiDB-lite"/>
    </source>
</evidence>
<feature type="transmembrane region" description="Helical" evidence="2">
    <location>
        <begin position="93"/>
        <end position="111"/>
    </location>
</feature>
<organism evidence="4 5">
    <name type="scientific">Microbacterium testaceum</name>
    <name type="common">Aureobacterium testaceum</name>
    <name type="synonym">Brevibacterium testaceum</name>
    <dbReference type="NCBI Taxonomy" id="2033"/>
    <lineage>
        <taxon>Bacteria</taxon>
        <taxon>Bacillati</taxon>
        <taxon>Actinomycetota</taxon>
        <taxon>Actinomycetes</taxon>
        <taxon>Micrococcales</taxon>
        <taxon>Microbacteriaceae</taxon>
        <taxon>Microbacterium</taxon>
    </lineage>
</organism>
<name>A0A2T7WEN2_MICTE</name>